<evidence type="ECO:0000313" key="5">
    <source>
        <dbReference type="EMBL" id="KAK7073484.1"/>
    </source>
</evidence>
<dbReference type="GO" id="GO:0003725">
    <property type="term" value="F:double-stranded RNA binding"/>
    <property type="evidence" value="ECO:0007669"/>
    <property type="project" value="TreeGrafter"/>
</dbReference>
<dbReference type="AlphaFoldDB" id="A0AAN8X5U7"/>
<evidence type="ECO:0000256" key="3">
    <source>
        <dbReference type="SAM" id="MobiDB-lite"/>
    </source>
</evidence>
<gene>
    <name evidence="5" type="ORF">SK128_026976</name>
</gene>
<dbReference type="Pfam" id="PF00035">
    <property type="entry name" value="dsrm"/>
    <property type="match status" value="2"/>
</dbReference>
<feature type="domain" description="DRBM" evidence="4">
    <location>
        <begin position="65"/>
        <end position="128"/>
    </location>
</feature>
<proteinExistence type="predicted"/>
<evidence type="ECO:0000256" key="1">
    <source>
        <dbReference type="ARBA" id="ARBA00022884"/>
    </source>
</evidence>
<evidence type="ECO:0000313" key="6">
    <source>
        <dbReference type="Proteomes" id="UP001381693"/>
    </source>
</evidence>
<keyword evidence="6" id="KW-1185">Reference proteome</keyword>
<dbReference type="PANTHER" id="PTHR46205:SF3">
    <property type="entry name" value="LOQUACIOUS, ISOFORM B"/>
    <property type="match status" value="1"/>
</dbReference>
<name>A0AAN8X5U7_HALRR</name>
<dbReference type="GO" id="GO:0070920">
    <property type="term" value="P:regulation of regulatory ncRNA processing"/>
    <property type="evidence" value="ECO:0007669"/>
    <property type="project" value="TreeGrafter"/>
</dbReference>
<dbReference type="SUPFAM" id="SSF54768">
    <property type="entry name" value="dsRNA-binding domain-like"/>
    <property type="match status" value="3"/>
</dbReference>
<evidence type="ECO:0000259" key="4">
    <source>
        <dbReference type="PROSITE" id="PS50137"/>
    </source>
</evidence>
<dbReference type="SMART" id="SM00358">
    <property type="entry name" value="DSRM"/>
    <property type="match status" value="2"/>
</dbReference>
<dbReference type="PANTHER" id="PTHR46205">
    <property type="entry name" value="LOQUACIOUS, ISOFORM B"/>
    <property type="match status" value="1"/>
</dbReference>
<organism evidence="5 6">
    <name type="scientific">Halocaridina rubra</name>
    <name type="common">Hawaiian red shrimp</name>
    <dbReference type="NCBI Taxonomy" id="373956"/>
    <lineage>
        <taxon>Eukaryota</taxon>
        <taxon>Metazoa</taxon>
        <taxon>Ecdysozoa</taxon>
        <taxon>Arthropoda</taxon>
        <taxon>Crustacea</taxon>
        <taxon>Multicrustacea</taxon>
        <taxon>Malacostraca</taxon>
        <taxon>Eumalacostraca</taxon>
        <taxon>Eucarida</taxon>
        <taxon>Decapoda</taxon>
        <taxon>Pleocyemata</taxon>
        <taxon>Caridea</taxon>
        <taxon>Atyoidea</taxon>
        <taxon>Atyidae</taxon>
        <taxon>Halocaridina</taxon>
    </lineage>
</organism>
<feature type="domain" description="DRBM" evidence="4">
    <location>
        <begin position="138"/>
        <end position="212"/>
    </location>
</feature>
<comment type="caution">
    <text evidence="5">The sequence shown here is derived from an EMBL/GenBank/DDBJ whole genome shotgun (WGS) entry which is preliminary data.</text>
</comment>
<protein>
    <recommendedName>
        <fullName evidence="4">DRBM domain-containing protein</fullName>
    </recommendedName>
</protein>
<dbReference type="GO" id="GO:0005737">
    <property type="term" value="C:cytoplasm"/>
    <property type="evidence" value="ECO:0007669"/>
    <property type="project" value="TreeGrafter"/>
</dbReference>
<dbReference type="GO" id="GO:0070578">
    <property type="term" value="C:RISC-loading complex"/>
    <property type="evidence" value="ECO:0007669"/>
    <property type="project" value="TreeGrafter"/>
</dbReference>
<dbReference type="InterPro" id="IPR014720">
    <property type="entry name" value="dsRBD_dom"/>
</dbReference>
<dbReference type="GO" id="GO:0016442">
    <property type="term" value="C:RISC complex"/>
    <property type="evidence" value="ECO:0007669"/>
    <property type="project" value="TreeGrafter"/>
</dbReference>
<feature type="region of interest" description="Disordered" evidence="3">
    <location>
        <begin position="223"/>
        <end position="242"/>
    </location>
</feature>
<dbReference type="GO" id="GO:0005634">
    <property type="term" value="C:nucleus"/>
    <property type="evidence" value="ECO:0007669"/>
    <property type="project" value="TreeGrafter"/>
</dbReference>
<dbReference type="Gene3D" id="3.30.160.20">
    <property type="match status" value="3"/>
</dbReference>
<dbReference type="GO" id="GO:0030422">
    <property type="term" value="P:siRNA processing"/>
    <property type="evidence" value="ECO:0007669"/>
    <property type="project" value="TreeGrafter"/>
</dbReference>
<dbReference type="InterPro" id="IPR051247">
    <property type="entry name" value="RLC_Component"/>
</dbReference>
<keyword evidence="1 2" id="KW-0694">RNA-binding</keyword>
<sequence>MAICCHLEYLNGLVFKIKKYSVLQDLYQNVLRTFTDQLGIAEKQPVTLQGDPSKKEDKPIIGNKNPISVINELKPGCKYVSSSVLGPNNAPIFTVSLEFFGATYAATAKSKRVAKRYASEFALKEHLKSNVMKETEHEITSDVHGYIDDKALMFLKKTRNVTHELIEGSVDGTRKYFAVRLTVDGETFEGLGESEKTAELASVSKALISLGLQEEYELGYQNERNDTSTSIPPPTSSAPTPVVREKDNALQWLNSSGIRPVFELVKEVGPPHKKTFFMKTVVAGMPFDGSGLTKKLAKLAAAIKIKEHMKKHFKPAALLDIKPLHLSGLPTAQR</sequence>
<dbReference type="GO" id="GO:0035197">
    <property type="term" value="F:siRNA binding"/>
    <property type="evidence" value="ECO:0007669"/>
    <property type="project" value="TreeGrafter"/>
</dbReference>
<reference evidence="5 6" key="1">
    <citation type="submission" date="2023-11" db="EMBL/GenBank/DDBJ databases">
        <title>Halocaridina rubra genome assembly.</title>
        <authorList>
            <person name="Smith C."/>
        </authorList>
    </citation>
    <scope>NUCLEOTIDE SEQUENCE [LARGE SCALE GENOMIC DNA]</scope>
    <source>
        <strain evidence="5">EP-1</strain>
        <tissue evidence="5">Whole</tissue>
    </source>
</reference>
<evidence type="ECO:0000256" key="2">
    <source>
        <dbReference type="PROSITE-ProRule" id="PRU00266"/>
    </source>
</evidence>
<dbReference type="EMBL" id="JAXCGZ010012702">
    <property type="protein sequence ID" value="KAK7073484.1"/>
    <property type="molecule type" value="Genomic_DNA"/>
</dbReference>
<dbReference type="PROSITE" id="PS50137">
    <property type="entry name" value="DS_RBD"/>
    <property type="match status" value="3"/>
</dbReference>
<feature type="domain" description="DRBM" evidence="4">
    <location>
        <begin position="244"/>
        <end position="311"/>
    </location>
</feature>
<accession>A0AAN8X5U7</accession>
<dbReference type="Proteomes" id="UP001381693">
    <property type="component" value="Unassembled WGS sequence"/>
</dbReference>